<keyword evidence="6 10" id="KW-0407">Ion channel</keyword>
<dbReference type="HAMAP" id="MF_00454">
    <property type="entry name" value="FluC"/>
    <property type="match status" value="1"/>
</dbReference>
<comment type="catalytic activity">
    <reaction evidence="8">
        <text>fluoride(in) = fluoride(out)</text>
        <dbReference type="Rhea" id="RHEA:76159"/>
        <dbReference type="ChEBI" id="CHEBI:17051"/>
    </reaction>
    <physiologicalReaction direction="left-to-right" evidence="8">
        <dbReference type="Rhea" id="RHEA:76160"/>
    </physiologicalReaction>
</comment>
<accession>A0A841BRV5</accession>
<evidence type="ECO:0000256" key="3">
    <source>
        <dbReference type="ARBA" id="ARBA00022692"/>
    </source>
</evidence>
<evidence type="ECO:0000256" key="10">
    <source>
        <dbReference type="HAMAP-Rule" id="MF_00454"/>
    </source>
</evidence>
<dbReference type="GO" id="GO:0140114">
    <property type="term" value="P:cellular detoxification of fluoride"/>
    <property type="evidence" value="ECO:0007669"/>
    <property type="project" value="UniProtKB-UniRule"/>
</dbReference>
<keyword evidence="10" id="KW-0813">Transport</keyword>
<dbReference type="RefSeq" id="WP_184838723.1">
    <property type="nucleotide sequence ID" value="NZ_JACHMN010000002.1"/>
</dbReference>
<comment type="subcellular location">
    <subcellularLocation>
        <location evidence="1 10">Cell membrane</location>
        <topology evidence="1 10">Multi-pass membrane protein</topology>
    </subcellularLocation>
</comment>
<feature type="binding site" evidence="10">
    <location>
        <position position="72"/>
    </location>
    <ligand>
        <name>Na(+)</name>
        <dbReference type="ChEBI" id="CHEBI:29101"/>
        <note>structural</note>
    </ligand>
</feature>
<comment type="function">
    <text evidence="9 10">Fluoride-specific ion channel. Important for reducing fluoride concentration in the cell, thus reducing its toxicity.</text>
</comment>
<organism evidence="11 12">
    <name type="scientific">Allocatelliglobosispora scoriae</name>
    <dbReference type="NCBI Taxonomy" id="643052"/>
    <lineage>
        <taxon>Bacteria</taxon>
        <taxon>Bacillati</taxon>
        <taxon>Actinomycetota</taxon>
        <taxon>Actinomycetes</taxon>
        <taxon>Micromonosporales</taxon>
        <taxon>Micromonosporaceae</taxon>
        <taxon>Allocatelliglobosispora</taxon>
    </lineage>
</organism>
<comment type="similarity">
    <text evidence="7 10">Belongs to the fluoride channel Fluc/FEX (TC 1.A.43) family.</text>
</comment>
<feature type="transmembrane region" description="Helical" evidence="10">
    <location>
        <begin position="58"/>
        <end position="77"/>
    </location>
</feature>
<evidence type="ECO:0000256" key="8">
    <source>
        <dbReference type="ARBA" id="ARBA00035585"/>
    </source>
</evidence>
<evidence type="ECO:0000256" key="5">
    <source>
        <dbReference type="ARBA" id="ARBA00023136"/>
    </source>
</evidence>
<evidence type="ECO:0000256" key="2">
    <source>
        <dbReference type="ARBA" id="ARBA00022475"/>
    </source>
</evidence>
<comment type="caution">
    <text evidence="11">The sequence shown here is derived from an EMBL/GenBank/DDBJ whole genome shotgun (WGS) entry which is preliminary data.</text>
</comment>
<dbReference type="GO" id="GO:0062054">
    <property type="term" value="F:fluoride channel activity"/>
    <property type="evidence" value="ECO:0007669"/>
    <property type="project" value="UniProtKB-UniRule"/>
</dbReference>
<evidence type="ECO:0000256" key="6">
    <source>
        <dbReference type="ARBA" id="ARBA00023303"/>
    </source>
</evidence>
<keyword evidence="10" id="KW-0406">Ion transport</keyword>
<gene>
    <name evidence="10" type="primary">fluC</name>
    <name evidence="10" type="synonym">crcB</name>
    <name evidence="11" type="ORF">F4553_004353</name>
</gene>
<feature type="transmembrane region" description="Helical" evidence="10">
    <location>
        <begin position="83"/>
        <end position="107"/>
    </location>
</feature>
<evidence type="ECO:0000313" key="11">
    <source>
        <dbReference type="EMBL" id="MBB5870974.1"/>
    </source>
</evidence>
<evidence type="ECO:0000256" key="4">
    <source>
        <dbReference type="ARBA" id="ARBA00022989"/>
    </source>
</evidence>
<keyword evidence="5 10" id="KW-0472">Membrane</keyword>
<keyword evidence="4 10" id="KW-1133">Transmembrane helix</keyword>
<dbReference type="GO" id="GO:0005886">
    <property type="term" value="C:plasma membrane"/>
    <property type="evidence" value="ECO:0007669"/>
    <property type="project" value="UniProtKB-SubCell"/>
</dbReference>
<dbReference type="Proteomes" id="UP000587527">
    <property type="component" value="Unassembled WGS sequence"/>
</dbReference>
<comment type="activity regulation">
    <text evidence="10">Na(+) is not transported, but it plays an essential structural role and its presence is essential for fluoride channel function.</text>
</comment>
<reference evidence="11 12" key="1">
    <citation type="submission" date="2020-08" db="EMBL/GenBank/DDBJ databases">
        <title>Sequencing the genomes of 1000 actinobacteria strains.</title>
        <authorList>
            <person name="Klenk H.-P."/>
        </authorList>
    </citation>
    <scope>NUCLEOTIDE SEQUENCE [LARGE SCALE GENOMIC DNA]</scope>
    <source>
        <strain evidence="11 12">DSM 45362</strain>
    </source>
</reference>
<keyword evidence="2 10" id="KW-1003">Cell membrane</keyword>
<dbReference type="GO" id="GO:0046872">
    <property type="term" value="F:metal ion binding"/>
    <property type="evidence" value="ECO:0007669"/>
    <property type="project" value="UniProtKB-KW"/>
</dbReference>
<proteinExistence type="inferred from homology"/>
<dbReference type="InterPro" id="IPR003691">
    <property type="entry name" value="FluC"/>
</dbReference>
<keyword evidence="10" id="KW-0915">Sodium</keyword>
<evidence type="ECO:0000313" key="12">
    <source>
        <dbReference type="Proteomes" id="UP000587527"/>
    </source>
</evidence>
<dbReference type="PANTHER" id="PTHR28259">
    <property type="entry name" value="FLUORIDE EXPORT PROTEIN 1-RELATED"/>
    <property type="match status" value="1"/>
</dbReference>
<dbReference type="PANTHER" id="PTHR28259:SF1">
    <property type="entry name" value="FLUORIDE EXPORT PROTEIN 1-RELATED"/>
    <property type="match status" value="1"/>
</dbReference>
<sequence length="118" mass="12507">MIRVVALGGALGSALRWAISLLWPSHFPWTTLAINIIGSAALGALLAWISLRPQTHPLLRPFVGTGILGGFTTFSTFTVEARALPAGLAATYVVLTVTGAVTAVVFADRLVRRWQPSP</sequence>
<keyword evidence="12" id="KW-1185">Reference proteome</keyword>
<dbReference type="Pfam" id="PF02537">
    <property type="entry name" value="CRCB"/>
    <property type="match status" value="1"/>
</dbReference>
<dbReference type="AlphaFoldDB" id="A0A841BRV5"/>
<evidence type="ECO:0000256" key="9">
    <source>
        <dbReference type="ARBA" id="ARBA00049940"/>
    </source>
</evidence>
<protein>
    <recommendedName>
        <fullName evidence="10">Fluoride-specific ion channel FluC</fullName>
    </recommendedName>
</protein>
<keyword evidence="10" id="KW-0479">Metal-binding</keyword>
<dbReference type="EMBL" id="JACHMN010000002">
    <property type="protein sequence ID" value="MBB5870974.1"/>
    <property type="molecule type" value="Genomic_DNA"/>
</dbReference>
<evidence type="ECO:0000256" key="7">
    <source>
        <dbReference type="ARBA" id="ARBA00035120"/>
    </source>
</evidence>
<feature type="binding site" evidence="10">
    <location>
        <position position="69"/>
    </location>
    <ligand>
        <name>Na(+)</name>
        <dbReference type="ChEBI" id="CHEBI:29101"/>
        <note>structural</note>
    </ligand>
</feature>
<feature type="transmembrane region" description="Helical" evidence="10">
    <location>
        <begin position="32"/>
        <end position="51"/>
    </location>
</feature>
<name>A0A841BRV5_9ACTN</name>
<keyword evidence="3 10" id="KW-0812">Transmembrane</keyword>
<evidence type="ECO:0000256" key="1">
    <source>
        <dbReference type="ARBA" id="ARBA00004651"/>
    </source>
</evidence>